<accession>A0A1J5SER4</accession>
<dbReference type="AlphaFoldDB" id="A0A1J5SER4"/>
<sequence length="155" mass="16595">MVTRLSCLCLAFLGLLLLSGCANGTDLNCVSVNVISVGPAKGGSLASIPVKVRYVNENVVAVGASDTYHKLYLDGEYVGKCHSRNPVGMQAEGEISQDLVFTIEKPDYVRQLAMSGKLVNYRLETRLDVYVDTEHLEVKATGSGTVNLTSLLAGK</sequence>
<gene>
    <name evidence="1" type="ORF">GALL_113210</name>
</gene>
<name>A0A1J5SER4_9ZZZZ</name>
<organism evidence="1">
    <name type="scientific">mine drainage metagenome</name>
    <dbReference type="NCBI Taxonomy" id="410659"/>
    <lineage>
        <taxon>unclassified sequences</taxon>
        <taxon>metagenomes</taxon>
        <taxon>ecological metagenomes</taxon>
    </lineage>
</organism>
<proteinExistence type="predicted"/>
<evidence type="ECO:0008006" key="2">
    <source>
        <dbReference type="Google" id="ProtNLM"/>
    </source>
</evidence>
<dbReference type="EMBL" id="MLJW01000043">
    <property type="protein sequence ID" value="OIR06411.1"/>
    <property type="molecule type" value="Genomic_DNA"/>
</dbReference>
<protein>
    <recommendedName>
        <fullName evidence="2">Late embryogenesis abundant protein</fullName>
    </recommendedName>
</protein>
<evidence type="ECO:0000313" key="1">
    <source>
        <dbReference type="EMBL" id="OIR06411.1"/>
    </source>
</evidence>
<reference evidence="1" key="1">
    <citation type="submission" date="2016-10" db="EMBL/GenBank/DDBJ databases">
        <title>Sequence of Gallionella enrichment culture.</title>
        <authorList>
            <person name="Poehlein A."/>
            <person name="Muehling M."/>
            <person name="Daniel R."/>
        </authorList>
    </citation>
    <scope>NUCLEOTIDE SEQUENCE</scope>
</reference>
<comment type="caution">
    <text evidence="1">The sequence shown here is derived from an EMBL/GenBank/DDBJ whole genome shotgun (WGS) entry which is preliminary data.</text>
</comment>
<dbReference type="Gene3D" id="2.60.40.1820">
    <property type="match status" value="1"/>
</dbReference>
<dbReference type="PROSITE" id="PS51257">
    <property type="entry name" value="PROKAR_LIPOPROTEIN"/>
    <property type="match status" value="1"/>
</dbReference>
<dbReference type="SUPFAM" id="SSF117070">
    <property type="entry name" value="LEA14-like"/>
    <property type="match status" value="1"/>
</dbReference>